<protein>
    <submittedName>
        <fullName evidence="4">Polysaccharide deacetylase</fullName>
    </submittedName>
</protein>
<dbReference type="InterPro" id="IPR051398">
    <property type="entry name" value="Polysacch_Deacetylase"/>
</dbReference>
<dbReference type="OrthoDB" id="9778320at2"/>
<evidence type="ECO:0000259" key="3">
    <source>
        <dbReference type="PROSITE" id="PS51677"/>
    </source>
</evidence>
<dbReference type="RefSeq" id="WP_079686924.1">
    <property type="nucleotide sequence ID" value="NZ_FUZU01000001.1"/>
</dbReference>
<evidence type="ECO:0000256" key="1">
    <source>
        <dbReference type="ARBA" id="ARBA00004613"/>
    </source>
</evidence>
<dbReference type="Gene3D" id="3.20.20.370">
    <property type="entry name" value="Glycoside hydrolase/deacetylase"/>
    <property type="match status" value="1"/>
</dbReference>
<keyword evidence="2" id="KW-0732">Signal</keyword>
<dbReference type="GO" id="GO:0005576">
    <property type="term" value="C:extracellular region"/>
    <property type="evidence" value="ECO:0007669"/>
    <property type="project" value="UniProtKB-SubCell"/>
</dbReference>
<dbReference type="AlphaFoldDB" id="A0A1T5KQB5"/>
<dbReference type="Proteomes" id="UP000190961">
    <property type="component" value="Unassembled WGS sequence"/>
</dbReference>
<keyword evidence="5" id="KW-1185">Reference proteome</keyword>
<comment type="subcellular location">
    <subcellularLocation>
        <location evidence="1">Secreted</location>
    </subcellularLocation>
</comment>
<evidence type="ECO:0000256" key="2">
    <source>
        <dbReference type="ARBA" id="ARBA00022729"/>
    </source>
</evidence>
<feature type="domain" description="NodB homology" evidence="3">
    <location>
        <begin position="72"/>
        <end position="336"/>
    </location>
</feature>
<dbReference type="STRING" id="688867.SAMN05660236_2472"/>
<dbReference type="InterPro" id="IPR011330">
    <property type="entry name" value="Glyco_hydro/deAcase_b/a-brl"/>
</dbReference>
<accession>A0A1T5KQB5</accession>
<sequence length="336" mass="38492">MASLFQNIFKSRKETALVLMYHRIASASVDPWDLCVSPENFEAHIEYLKGNYQVIPMHELAARIRKRKTLKNLLSLTFDDGYLDNFTEAKPILEKYSVPATFYLTAKFEAQEKSYWWDILEQIILTTPTLPQKLALDIPAKQFVFDLQESRILTASAKTEIAQWRYGHPLYNKRLELFYTLWMEMKPMSIAGQQEIITNLQQWAGVQELDTPPLMNEAHIMQMATNPLFEIGAHTVNHPALAFLSAEEQKNEIQGGRYTLERLTGRSITGLAYPYGSLNQDTPRVTQTLGFDYAVSTSALHATQRSAIYDLPRFQVKNMNAKDFTSMLTGLHQSKV</sequence>
<dbReference type="PANTHER" id="PTHR34216">
    <property type="match status" value="1"/>
</dbReference>
<evidence type="ECO:0000313" key="5">
    <source>
        <dbReference type="Proteomes" id="UP000190961"/>
    </source>
</evidence>
<name>A0A1T5KQB5_9BACT</name>
<proteinExistence type="predicted"/>
<dbReference type="CDD" id="cd10918">
    <property type="entry name" value="CE4_NodB_like_5s_6s"/>
    <property type="match status" value="1"/>
</dbReference>
<dbReference type="InterPro" id="IPR002509">
    <property type="entry name" value="NODB_dom"/>
</dbReference>
<dbReference type="EMBL" id="FUZU01000001">
    <property type="protein sequence ID" value="SKC65887.1"/>
    <property type="molecule type" value="Genomic_DNA"/>
</dbReference>
<organism evidence="4 5">
    <name type="scientific">Ohtaekwangia koreensis</name>
    <dbReference type="NCBI Taxonomy" id="688867"/>
    <lineage>
        <taxon>Bacteria</taxon>
        <taxon>Pseudomonadati</taxon>
        <taxon>Bacteroidota</taxon>
        <taxon>Cytophagia</taxon>
        <taxon>Cytophagales</taxon>
        <taxon>Fulvivirgaceae</taxon>
        <taxon>Ohtaekwangia</taxon>
    </lineage>
</organism>
<reference evidence="4 5" key="1">
    <citation type="submission" date="2017-02" db="EMBL/GenBank/DDBJ databases">
        <authorList>
            <person name="Peterson S.W."/>
        </authorList>
    </citation>
    <scope>NUCLEOTIDE SEQUENCE [LARGE SCALE GENOMIC DNA]</scope>
    <source>
        <strain evidence="4 5">DSM 25262</strain>
    </source>
</reference>
<dbReference type="Pfam" id="PF01522">
    <property type="entry name" value="Polysacc_deac_1"/>
    <property type="match status" value="2"/>
</dbReference>
<dbReference type="GO" id="GO:0016810">
    <property type="term" value="F:hydrolase activity, acting on carbon-nitrogen (but not peptide) bonds"/>
    <property type="evidence" value="ECO:0007669"/>
    <property type="project" value="InterPro"/>
</dbReference>
<dbReference type="PROSITE" id="PS51677">
    <property type="entry name" value="NODB"/>
    <property type="match status" value="1"/>
</dbReference>
<dbReference type="SUPFAM" id="SSF88713">
    <property type="entry name" value="Glycoside hydrolase/deacetylase"/>
    <property type="match status" value="1"/>
</dbReference>
<dbReference type="PANTHER" id="PTHR34216:SF3">
    <property type="entry name" value="POLY-BETA-1,6-N-ACETYL-D-GLUCOSAMINE N-DEACETYLASE"/>
    <property type="match status" value="1"/>
</dbReference>
<gene>
    <name evidence="4" type="ORF">SAMN05660236_2472</name>
</gene>
<dbReference type="GO" id="GO:0005975">
    <property type="term" value="P:carbohydrate metabolic process"/>
    <property type="evidence" value="ECO:0007669"/>
    <property type="project" value="InterPro"/>
</dbReference>
<evidence type="ECO:0000313" key="4">
    <source>
        <dbReference type="EMBL" id="SKC65887.1"/>
    </source>
</evidence>